<keyword evidence="2" id="KW-1277">Toxin-antitoxin system</keyword>
<gene>
    <name evidence="9" type="ORF">A3A52_00145</name>
</gene>
<dbReference type="Gene3D" id="3.40.50.1010">
    <property type="entry name" value="5'-nuclease"/>
    <property type="match status" value="1"/>
</dbReference>
<keyword evidence="3" id="KW-0540">Nuclease</keyword>
<evidence type="ECO:0000256" key="2">
    <source>
        <dbReference type="ARBA" id="ARBA00022649"/>
    </source>
</evidence>
<proteinExistence type="inferred from homology"/>
<dbReference type="Pfam" id="PF01850">
    <property type="entry name" value="PIN"/>
    <property type="match status" value="1"/>
</dbReference>
<evidence type="ECO:0000259" key="8">
    <source>
        <dbReference type="Pfam" id="PF01850"/>
    </source>
</evidence>
<evidence type="ECO:0000313" key="10">
    <source>
        <dbReference type="Proteomes" id="UP000177060"/>
    </source>
</evidence>
<reference evidence="9 10" key="1">
    <citation type="journal article" date="2016" name="Nat. Commun.">
        <title>Thousands of microbial genomes shed light on interconnected biogeochemical processes in an aquifer system.</title>
        <authorList>
            <person name="Anantharaman K."/>
            <person name="Brown C.T."/>
            <person name="Hug L.A."/>
            <person name="Sharon I."/>
            <person name="Castelle C.J."/>
            <person name="Probst A.J."/>
            <person name="Thomas B.C."/>
            <person name="Singh A."/>
            <person name="Wilkins M.J."/>
            <person name="Karaoz U."/>
            <person name="Brodie E.L."/>
            <person name="Williams K.H."/>
            <person name="Hubbard S.S."/>
            <person name="Banfield J.F."/>
        </authorList>
    </citation>
    <scope>NUCLEOTIDE SEQUENCE [LARGE SCALE GENOMIC DNA]</scope>
</reference>
<dbReference type="InterPro" id="IPR029060">
    <property type="entry name" value="PIN-like_dom_sf"/>
</dbReference>
<protein>
    <recommendedName>
        <fullName evidence="8">PIN domain-containing protein</fullName>
    </recommendedName>
</protein>
<dbReference type="GO" id="GO:0016787">
    <property type="term" value="F:hydrolase activity"/>
    <property type="evidence" value="ECO:0007669"/>
    <property type="project" value="UniProtKB-KW"/>
</dbReference>
<evidence type="ECO:0000256" key="4">
    <source>
        <dbReference type="ARBA" id="ARBA00022723"/>
    </source>
</evidence>
<dbReference type="SUPFAM" id="SSF88723">
    <property type="entry name" value="PIN domain-like"/>
    <property type="match status" value="1"/>
</dbReference>
<dbReference type="PANTHER" id="PTHR33653:SF1">
    <property type="entry name" value="RIBONUCLEASE VAPC2"/>
    <property type="match status" value="1"/>
</dbReference>
<dbReference type="InterPro" id="IPR050556">
    <property type="entry name" value="Type_II_TA_system_RNase"/>
</dbReference>
<keyword evidence="5" id="KW-0378">Hydrolase</keyword>
<name>A0A1F8BAW6_9BACT</name>
<evidence type="ECO:0000313" key="9">
    <source>
        <dbReference type="EMBL" id="OGM61192.1"/>
    </source>
</evidence>
<evidence type="ECO:0000256" key="3">
    <source>
        <dbReference type="ARBA" id="ARBA00022722"/>
    </source>
</evidence>
<dbReference type="InterPro" id="IPR002716">
    <property type="entry name" value="PIN_dom"/>
</dbReference>
<accession>A0A1F8BAW6</accession>
<dbReference type="Proteomes" id="UP000177060">
    <property type="component" value="Unassembled WGS sequence"/>
</dbReference>
<comment type="cofactor">
    <cofactor evidence="1">
        <name>Mg(2+)</name>
        <dbReference type="ChEBI" id="CHEBI:18420"/>
    </cofactor>
</comment>
<dbReference type="AlphaFoldDB" id="A0A1F8BAW6"/>
<keyword evidence="6" id="KW-0460">Magnesium</keyword>
<dbReference type="GO" id="GO:0004518">
    <property type="term" value="F:nuclease activity"/>
    <property type="evidence" value="ECO:0007669"/>
    <property type="project" value="UniProtKB-KW"/>
</dbReference>
<keyword evidence="4" id="KW-0479">Metal-binding</keyword>
<evidence type="ECO:0000256" key="5">
    <source>
        <dbReference type="ARBA" id="ARBA00022801"/>
    </source>
</evidence>
<evidence type="ECO:0000256" key="6">
    <source>
        <dbReference type="ARBA" id="ARBA00022842"/>
    </source>
</evidence>
<dbReference type="PANTHER" id="PTHR33653">
    <property type="entry name" value="RIBONUCLEASE VAPC2"/>
    <property type="match status" value="1"/>
</dbReference>
<dbReference type="GO" id="GO:0046872">
    <property type="term" value="F:metal ion binding"/>
    <property type="evidence" value="ECO:0007669"/>
    <property type="project" value="UniProtKB-KW"/>
</dbReference>
<feature type="domain" description="PIN" evidence="8">
    <location>
        <begin position="5"/>
        <end position="116"/>
    </location>
</feature>
<dbReference type="EMBL" id="MGHE01000049">
    <property type="protein sequence ID" value="OGM61192.1"/>
    <property type="molecule type" value="Genomic_DNA"/>
</dbReference>
<evidence type="ECO:0000256" key="1">
    <source>
        <dbReference type="ARBA" id="ARBA00001946"/>
    </source>
</evidence>
<comment type="similarity">
    <text evidence="7">Belongs to the PINc/VapC protein family.</text>
</comment>
<organism evidence="9 10">
    <name type="scientific">Candidatus Woesebacteria bacterium RIFCSPLOWO2_01_FULL_39_14</name>
    <dbReference type="NCBI Taxonomy" id="1802518"/>
    <lineage>
        <taxon>Bacteria</taxon>
        <taxon>Candidatus Woeseibacteriota</taxon>
    </lineage>
</organism>
<sequence>MGSRILLDTSVLINLQKNHQSTLKIFNEIKEKVFISRISACEFIYGSRNKREKNTNKDFLEYFDILDIREEISFRAYQLLLKYGLNAKFNIADSFIAASATTENVEFWTLNKKHFKTIQEIKFFEV</sequence>
<evidence type="ECO:0000256" key="7">
    <source>
        <dbReference type="ARBA" id="ARBA00038093"/>
    </source>
</evidence>
<comment type="caution">
    <text evidence="9">The sequence shown here is derived from an EMBL/GenBank/DDBJ whole genome shotgun (WGS) entry which is preliminary data.</text>
</comment>